<proteinExistence type="inferred from homology"/>
<dbReference type="GO" id="GO:0003700">
    <property type="term" value="F:DNA-binding transcription factor activity"/>
    <property type="evidence" value="ECO:0007669"/>
    <property type="project" value="InterPro"/>
</dbReference>
<dbReference type="InterPro" id="IPR036390">
    <property type="entry name" value="WH_DNA-bd_sf"/>
</dbReference>
<organism evidence="6 7">
    <name type="scientific">Ktedonosporobacter rubrisoli</name>
    <dbReference type="NCBI Taxonomy" id="2509675"/>
    <lineage>
        <taxon>Bacteria</taxon>
        <taxon>Bacillati</taxon>
        <taxon>Chloroflexota</taxon>
        <taxon>Ktedonobacteria</taxon>
        <taxon>Ktedonobacterales</taxon>
        <taxon>Ktedonosporobacteraceae</taxon>
        <taxon>Ktedonosporobacter</taxon>
    </lineage>
</organism>
<sequence length="296" mass="34005">MADLEWYRSFLAIYRAGTVSAAARALFLTQPAVTQHLAALESFVGEPLFMRAPRQMIPTLRGKQLYSQVVQALETLELVTEEIQNAHVELPLLRCGAPREYFVDIVLKRFIQLPYRLLLRFAETAALIADLEREQLDVVIATQQIASREVEYHRIDEECFQIVGPPDLLLFAAEATLGEAEELEAIEQWLAAQRWISYGVELPIIRRFWQQCFGKRPSFQAALIVPDLHAIQRIIEEGGGISILPDYLCREGIEAGRLQVLWEPLQKVSNELWLAYRKVERNEAKIKALRQLWPRL</sequence>
<dbReference type="Gene3D" id="1.10.10.10">
    <property type="entry name" value="Winged helix-like DNA-binding domain superfamily/Winged helix DNA-binding domain"/>
    <property type="match status" value="1"/>
</dbReference>
<dbReference type="InterPro" id="IPR005119">
    <property type="entry name" value="LysR_subst-bd"/>
</dbReference>
<dbReference type="GO" id="GO:0000976">
    <property type="term" value="F:transcription cis-regulatory region binding"/>
    <property type="evidence" value="ECO:0007669"/>
    <property type="project" value="TreeGrafter"/>
</dbReference>
<keyword evidence="3" id="KW-0238">DNA-binding</keyword>
<reference evidence="6 7" key="1">
    <citation type="submission" date="2019-01" db="EMBL/GenBank/DDBJ databases">
        <title>Ktedonosporobacter rubrisoli SCAWS-G2.</title>
        <authorList>
            <person name="Huang Y."/>
            <person name="Yan B."/>
        </authorList>
    </citation>
    <scope>NUCLEOTIDE SEQUENCE [LARGE SCALE GENOMIC DNA]</scope>
    <source>
        <strain evidence="6 7">SCAWS-G2</strain>
    </source>
</reference>
<dbReference type="RefSeq" id="WP_129892095.1">
    <property type="nucleotide sequence ID" value="NZ_CP035758.1"/>
</dbReference>
<dbReference type="SUPFAM" id="SSF46785">
    <property type="entry name" value="Winged helix' DNA-binding domain"/>
    <property type="match status" value="1"/>
</dbReference>
<gene>
    <name evidence="6" type="ORF">EPA93_35715</name>
</gene>
<dbReference type="OrthoDB" id="9803735at2"/>
<evidence type="ECO:0000313" key="7">
    <source>
        <dbReference type="Proteomes" id="UP000290365"/>
    </source>
</evidence>
<accession>A0A4P6JZU0</accession>
<comment type="similarity">
    <text evidence="1">Belongs to the LysR transcriptional regulatory family.</text>
</comment>
<dbReference type="PROSITE" id="PS50931">
    <property type="entry name" value="HTH_LYSR"/>
    <property type="match status" value="1"/>
</dbReference>
<name>A0A4P6JZU0_KTERU</name>
<dbReference type="KEGG" id="kbs:EPA93_35715"/>
<evidence type="ECO:0000256" key="3">
    <source>
        <dbReference type="ARBA" id="ARBA00023125"/>
    </source>
</evidence>
<dbReference type="InterPro" id="IPR036388">
    <property type="entry name" value="WH-like_DNA-bd_sf"/>
</dbReference>
<dbReference type="Gene3D" id="3.40.190.290">
    <property type="match status" value="1"/>
</dbReference>
<evidence type="ECO:0000256" key="2">
    <source>
        <dbReference type="ARBA" id="ARBA00023015"/>
    </source>
</evidence>
<evidence type="ECO:0000259" key="5">
    <source>
        <dbReference type="PROSITE" id="PS50931"/>
    </source>
</evidence>
<dbReference type="Pfam" id="PF00126">
    <property type="entry name" value="HTH_1"/>
    <property type="match status" value="1"/>
</dbReference>
<dbReference type="Proteomes" id="UP000290365">
    <property type="component" value="Chromosome"/>
</dbReference>
<keyword evidence="7" id="KW-1185">Reference proteome</keyword>
<dbReference type="CDD" id="cd05466">
    <property type="entry name" value="PBP2_LTTR_substrate"/>
    <property type="match status" value="1"/>
</dbReference>
<dbReference type="PANTHER" id="PTHR30126:SF40">
    <property type="entry name" value="HTH-TYPE TRANSCRIPTIONAL REGULATOR GLTR"/>
    <property type="match status" value="1"/>
</dbReference>
<keyword evidence="4" id="KW-0804">Transcription</keyword>
<evidence type="ECO:0000313" key="6">
    <source>
        <dbReference type="EMBL" id="QBD81033.1"/>
    </source>
</evidence>
<protein>
    <submittedName>
        <fullName evidence="6">LysR family transcriptional regulator</fullName>
    </submittedName>
</protein>
<dbReference type="EMBL" id="CP035758">
    <property type="protein sequence ID" value="QBD81033.1"/>
    <property type="molecule type" value="Genomic_DNA"/>
</dbReference>
<evidence type="ECO:0000256" key="4">
    <source>
        <dbReference type="ARBA" id="ARBA00023163"/>
    </source>
</evidence>
<dbReference type="InterPro" id="IPR000847">
    <property type="entry name" value="LysR_HTH_N"/>
</dbReference>
<dbReference type="PANTHER" id="PTHR30126">
    <property type="entry name" value="HTH-TYPE TRANSCRIPTIONAL REGULATOR"/>
    <property type="match status" value="1"/>
</dbReference>
<dbReference type="AlphaFoldDB" id="A0A4P6JZU0"/>
<dbReference type="PRINTS" id="PR00039">
    <property type="entry name" value="HTHLYSR"/>
</dbReference>
<evidence type="ECO:0000256" key="1">
    <source>
        <dbReference type="ARBA" id="ARBA00009437"/>
    </source>
</evidence>
<keyword evidence="2" id="KW-0805">Transcription regulation</keyword>
<dbReference type="SUPFAM" id="SSF53850">
    <property type="entry name" value="Periplasmic binding protein-like II"/>
    <property type="match status" value="1"/>
</dbReference>
<feature type="domain" description="HTH lysR-type" evidence="5">
    <location>
        <begin position="1"/>
        <end position="59"/>
    </location>
</feature>
<dbReference type="Pfam" id="PF03466">
    <property type="entry name" value="LysR_substrate"/>
    <property type="match status" value="1"/>
</dbReference>